<comment type="caution">
    <text evidence="4">The sequence shown here is derived from an EMBL/GenBank/DDBJ whole genome shotgun (WGS) entry which is preliminary data.</text>
</comment>
<dbReference type="InterPro" id="IPR036291">
    <property type="entry name" value="NAD(P)-bd_dom_sf"/>
</dbReference>
<comment type="similarity">
    <text evidence="1">Belongs to the short-chain dehydrogenases/reductases (SDR) family.</text>
</comment>
<dbReference type="PROSITE" id="PS00061">
    <property type="entry name" value="ADH_SHORT"/>
    <property type="match status" value="1"/>
</dbReference>
<accession>A0ABS8PJ06</accession>
<dbReference type="Pfam" id="PF00106">
    <property type="entry name" value="adh_short"/>
    <property type="match status" value="1"/>
</dbReference>
<dbReference type="PANTHER" id="PTHR44196">
    <property type="entry name" value="DEHYDROGENASE/REDUCTASE SDR FAMILY MEMBER 7B"/>
    <property type="match status" value="1"/>
</dbReference>
<keyword evidence="2" id="KW-0560">Oxidoreductase</keyword>
<dbReference type="Pfam" id="PF07993">
    <property type="entry name" value="NAD_binding_4"/>
    <property type="match status" value="1"/>
</dbReference>
<feature type="domain" description="Ketoreductase" evidence="3">
    <location>
        <begin position="375"/>
        <end position="563"/>
    </location>
</feature>
<dbReference type="PANTHER" id="PTHR44196:SF1">
    <property type="entry name" value="DEHYDROGENASE_REDUCTASE SDR FAMILY MEMBER 7B"/>
    <property type="match status" value="1"/>
</dbReference>
<dbReference type="SUPFAM" id="SSF51735">
    <property type="entry name" value="NAD(P)-binding Rossmann-fold domains"/>
    <property type="match status" value="2"/>
</dbReference>
<name>A0ABS8PJ06_9PSEU</name>
<dbReference type="InterPro" id="IPR057313">
    <property type="entry name" value="Maqu_2507-like"/>
</dbReference>
<gene>
    <name evidence="4" type="ORF">LQ327_33055</name>
</gene>
<protein>
    <submittedName>
        <fullName evidence="4">SDR family oxidoreductase</fullName>
    </submittedName>
</protein>
<evidence type="ECO:0000313" key="5">
    <source>
        <dbReference type="Proteomes" id="UP001199469"/>
    </source>
</evidence>
<evidence type="ECO:0000313" key="4">
    <source>
        <dbReference type="EMBL" id="MCD2198207.1"/>
    </source>
</evidence>
<dbReference type="Gene3D" id="3.40.50.720">
    <property type="entry name" value="NAD(P)-binding Rossmann-like Domain"/>
    <property type="match status" value="2"/>
</dbReference>
<dbReference type="InterPro" id="IPR057326">
    <property type="entry name" value="KR_dom"/>
</dbReference>
<organism evidence="4 5">
    <name type="scientific">Actinomycetospora endophytica</name>
    <dbReference type="NCBI Taxonomy" id="2291215"/>
    <lineage>
        <taxon>Bacteria</taxon>
        <taxon>Bacillati</taxon>
        <taxon>Actinomycetota</taxon>
        <taxon>Actinomycetes</taxon>
        <taxon>Pseudonocardiales</taxon>
        <taxon>Pseudonocardiaceae</taxon>
        <taxon>Actinomycetospora</taxon>
    </lineage>
</organism>
<evidence type="ECO:0000259" key="3">
    <source>
        <dbReference type="SMART" id="SM00822"/>
    </source>
</evidence>
<dbReference type="NCBIfam" id="NF005539">
    <property type="entry name" value="PRK07201.1"/>
    <property type="match status" value="1"/>
</dbReference>
<dbReference type="SMART" id="SM00822">
    <property type="entry name" value="PKS_KR"/>
    <property type="match status" value="1"/>
</dbReference>
<proteinExistence type="inferred from homology"/>
<keyword evidence="5" id="KW-1185">Reference proteome</keyword>
<sequence length="671" mass="72180">MRYLVTGGTGFLGRAVLARLLERDDCEAVYTLVRRGSVDKLRRRTRDLEGADKIVTVTGDLTAERLGLSDETVDDLAGQVDEVLHLGAIYDVTADDAANRAANVDGTRHVVAVTAELGARCLHHVSSVAVAGEHTGVFTEEDFDLGQQFGNPYHETKFAAEKIVREESTTAWRVYRPAVVVGDSQTGEMDKIDGPYYLMGAISAFGRLPGFLRVPAPELGATNIVPVDYVADAMVRLVHTPQLDGRAFHLVSPRPQPLSEIYNALAGPLGAPKLAAVLPDALGSALTTVAERLGATPAGGSARDIALAEFDIPPEVLPHLTFPCVYTADQTVEALDGLTPPEFGDYAPVLVDYWREHLDPNRARRHRPGPPLLGRRVVITGASSGIGRETAIKVARNGGVPLLVARRTEELEAVKVEIEREGGQAHVYSCDITDAESVEALVKAMLADHAGPDTGIDMLVNNAGRSIRRSVKLELDRFHDFERTMAINYFGALRLTLALLPHMIERRFGHIVDISSIGVQTGPPRFSAYVASKAALDAWARIVAGELIGDGITFTTIHMPLVRTPMIAPTRIYDAFPTASPEEAADMVVHALVDRPKHVGTALGTLGAVSANIAPRLVDVVMHVAYRVFPESSAAREGSGEKTPGEDRALEAGPLSRGAQAFARLLPGVHW</sequence>
<dbReference type="InterPro" id="IPR013120">
    <property type="entry name" value="FAR_NAD-bd"/>
</dbReference>
<dbReference type="PRINTS" id="PR00080">
    <property type="entry name" value="SDRFAMILY"/>
</dbReference>
<dbReference type="CDD" id="cd05233">
    <property type="entry name" value="SDR_c"/>
    <property type="match status" value="1"/>
</dbReference>
<dbReference type="CDD" id="cd05263">
    <property type="entry name" value="MupV_like_SDR_e"/>
    <property type="match status" value="1"/>
</dbReference>
<evidence type="ECO:0000256" key="1">
    <source>
        <dbReference type="ARBA" id="ARBA00006484"/>
    </source>
</evidence>
<dbReference type="InterPro" id="IPR002347">
    <property type="entry name" value="SDR_fam"/>
</dbReference>
<dbReference type="InterPro" id="IPR020904">
    <property type="entry name" value="Sc_DH/Rdtase_CS"/>
</dbReference>
<dbReference type="RefSeq" id="WP_230740936.1">
    <property type="nucleotide sequence ID" value="NZ_JAJNDB010000011.1"/>
</dbReference>
<dbReference type="EMBL" id="JAJNDB010000011">
    <property type="protein sequence ID" value="MCD2198207.1"/>
    <property type="molecule type" value="Genomic_DNA"/>
</dbReference>
<evidence type="ECO:0000256" key="2">
    <source>
        <dbReference type="ARBA" id="ARBA00023002"/>
    </source>
</evidence>
<reference evidence="4 5" key="1">
    <citation type="submission" date="2021-11" db="EMBL/GenBank/DDBJ databases">
        <title>Draft genome sequence of Actinomycetospora sp. SF1 isolated from the rhizosphere soil.</title>
        <authorList>
            <person name="Duangmal K."/>
            <person name="Chantavorakit T."/>
        </authorList>
    </citation>
    <scope>NUCLEOTIDE SEQUENCE [LARGE SCALE GENOMIC DNA]</scope>
    <source>
        <strain evidence="4 5">TBRC 5722</strain>
    </source>
</reference>
<dbReference type="Proteomes" id="UP001199469">
    <property type="component" value="Unassembled WGS sequence"/>
</dbReference>
<dbReference type="PRINTS" id="PR00081">
    <property type="entry name" value="GDHRDH"/>
</dbReference>